<reference evidence="1" key="1">
    <citation type="submission" date="2019-04" db="EMBL/GenBank/DDBJ databases">
        <title>Microbes associate with the intestines of laboratory mice.</title>
        <authorList>
            <person name="Navarre W."/>
            <person name="Wong E."/>
            <person name="Huang K.C."/>
            <person name="Tropini C."/>
            <person name="Ng K."/>
            <person name="Yu B."/>
        </authorList>
    </citation>
    <scope>NUCLEOTIDE SEQUENCE</scope>
    <source>
        <strain evidence="1">NM86_A22</strain>
    </source>
</reference>
<protein>
    <submittedName>
        <fullName evidence="1">4Fe-4S dicluster domain-containing protein</fullName>
    </submittedName>
</protein>
<name>A0AC61S7W1_9BACT</name>
<gene>
    <name evidence="1" type="ORF">E5990_01485</name>
</gene>
<accession>A0AC61S7W1</accession>
<comment type="caution">
    <text evidence="1">The sequence shown here is derived from an EMBL/GenBank/DDBJ whole genome shotgun (WGS) entry which is preliminary data.</text>
</comment>
<sequence>MAKIEGAVIIDQERCKGCDLCVAACPTNVLELKNKEVNDRGYHFAYAVRPADCIGCSSCAIVCPDGCIEVYRITSK</sequence>
<keyword evidence="2" id="KW-1185">Reference proteome</keyword>
<dbReference type="Proteomes" id="UP000305401">
    <property type="component" value="Unassembled WGS sequence"/>
</dbReference>
<evidence type="ECO:0000313" key="2">
    <source>
        <dbReference type="Proteomes" id="UP000305401"/>
    </source>
</evidence>
<proteinExistence type="predicted"/>
<organism evidence="1 2">
    <name type="scientific">Muribaculum caecicola</name>
    <dbReference type="NCBI Taxonomy" id="3038144"/>
    <lineage>
        <taxon>Bacteria</taxon>
        <taxon>Pseudomonadati</taxon>
        <taxon>Bacteroidota</taxon>
        <taxon>Bacteroidia</taxon>
        <taxon>Bacteroidales</taxon>
        <taxon>Muribaculaceae</taxon>
        <taxon>Muribaculum</taxon>
    </lineage>
</organism>
<evidence type="ECO:0000313" key="1">
    <source>
        <dbReference type="EMBL" id="THG54907.1"/>
    </source>
</evidence>
<dbReference type="EMBL" id="SSTG01000008">
    <property type="protein sequence ID" value="THG54907.1"/>
    <property type="molecule type" value="Genomic_DNA"/>
</dbReference>